<name>A0A075GKW7_9EURY</name>
<protein>
    <recommendedName>
        <fullName evidence="2">YhaN AAA domain-containing protein</fullName>
    </recommendedName>
</protein>
<dbReference type="PANTHER" id="PTHR41259">
    <property type="entry name" value="DOUBLE-STRAND BREAK REPAIR RAD50 ATPASE, PUTATIVE-RELATED"/>
    <property type="match status" value="1"/>
</dbReference>
<evidence type="ECO:0000256" key="1">
    <source>
        <dbReference type="SAM" id="Coils"/>
    </source>
</evidence>
<reference evidence="3" key="1">
    <citation type="journal article" date="2014" name="Genome Biol. Evol.">
        <title>Pangenome evidence for extensive interdomain horizontal transfer affecting lineage core and shell genes in uncultured planktonic thaumarchaeota and euryarchaeota.</title>
        <authorList>
            <person name="Deschamps P."/>
            <person name="Zivanovic Y."/>
            <person name="Moreira D."/>
            <person name="Rodriguez-Valera F."/>
            <person name="Lopez-Garcia P."/>
        </authorList>
    </citation>
    <scope>NUCLEOTIDE SEQUENCE</scope>
</reference>
<organism evidence="3">
    <name type="scientific">uncultured marine group II/III euryarchaeote KM3_169_H09</name>
    <dbReference type="NCBI Taxonomy" id="1457923"/>
    <lineage>
        <taxon>Archaea</taxon>
        <taxon>Methanobacteriati</taxon>
        <taxon>Methanobacteriota</taxon>
        <taxon>environmental samples</taxon>
    </lineage>
</organism>
<feature type="coiled-coil region" evidence="1">
    <location>
        <begin position="283"/>
        <end position="324"/>
    </location>
</feature>
<evidence type="ECO:0000313" key="3">
    <source>
        <dbReference type="EMBL" id="AIF03800.1"/>
    </source>
</evidence>
<dbReference type="EMBL" id="KF900690">
    <property type="protein sequence ID" value="AIF03800.1"/>
    <property type="molecule type" value="Genomic_DNA"/>
</dbReference>
<evidence type="ECO:0000259" key="2">
    <source>
        <dbReference type="Pfam" id="PF13514"/>
    </source>
</evidence>
<feature type="coiled-coil region" evidence="1">
    <location>
        <begin position="663"/>
        <end position="721"/>
    </location>
</feature>
<feature type="coiled-coil region" evidence="1">
    <location>
        <begin position="864"/>
        <end position="891"/>
    </location>
</feature>
<keyword evidence="1" id="KW-0175">Coiled coil</keyword>
<dbReference type="PANTHER" id="PTHR41259:SF1">
    <property type="entry name" value="DOUBLE-STRAND BREAK REPAIR RAD50 ATPASE, PUTATIVE-RELATED"/>
    <property type="match status" value="1"/>
</dbReference>
<dbReference type="Gene3D" id="3.40.50.300">
    <property type="entry name" value="P-loop containing nucleotide triphosphate hydrolases"/>
    <property type="match status" value="2"/>
</dbReference>
<dbReference type="InterPro" id="IPR027417">
    <property type="entry name" value="P-loop_NTPase"/>
</dbReference>
<dbReference type="Pfam" id="PF13514">
    <property type="entry name" value="AAA_27"/>
    <property type="match status" value="1"/>
</dbReference>
<dbReference type="AlphaFoldDB" id="A0A075GKW7"/>
<dbReference type="InterPro" id="IPR038734">
    <property type="entry name" value="YhaN_AAA"/>
</dbReference>
<dbReference type="SUPFAM" id="SSF52540">
    <property type="entry name" value="P-loop containing nucleoside triphosphate hydrolases"/>
    <property type="match status" value="1"/>
</dbReference>
<feature type="coiled-coil region" evidence="1">
    <location>
        <begin position="205"/>
        <end position="256"/>
    </location>
</feature>
<proteinExistence type="predicted"/>
<sequence length="1065" mass="118153">MMRIDTIHVDKYGGLNDLTLQLVNDFQVIKGLNEEGKTTLLAFIRGVFFGFSKVFPHLKMRSAPFFTEGERMGGRIEVMVELEGKERRYAIIRHTGTKQDGELSIRDLESNGLIVGGEAVTLRDIILGGVDKTLFDSVFVLTVDDLHDLKALSKDEVAHALFSADSGLGLELPRELSAMQEQMDKLYNDEHKRGKQRQRILTARLNGLTKEIGTLNQKMKELSGRRGAREKMNGQLEELRRTRSGLALDVKRATDRINAREHKSRIDGLKEEIDELPDGPFPADSAQARLESLRKDISSLEDELGDLDEEIESLENEQSNLSLDPDAEGSHSSLEAVRVSDLFERVTEVEHANNLRDEKESLSDLELEEGFETRLKEAHSRHEEIVGKIEDLTEREDIANISLGKYEPQVLDAGLASEIDGAITRRYSQHSDPLDRAKGEVKRIESDLKAALKSAGGMDAEVLDDLPLDAASISRLRASLSESGSTPRSRFAQIQTLIALSALVLGLCIAFVLDEMLGGGGLALISLLLLILDRLENQGAEGAAELSGSVKKQLKHLGLSSHASAKDLDRLVNSLSGAITHSEELSRAKSSRDEVEGLYTAGIELLNRLVDDCGLEAVDEGASAAHLEGVLEDIMLTHRYAVIQVGVQNEELTKIHTSKGIFSGQLRDNTKELNDILAELDEEDQESATAVLAEITRRLEIETELERLASAESVVEKIREAVNAACKSVGDGEPSLDNLAIVYAEQLERAKKAIEARGKHDDLERQLIDKRPRAKRRNTKKRGLEDEATDLLASFKLGSDDEMGSAVGTGKHRLNLEGEMENERGQFTNLAKRWDKSWNDFENEIEGADPIEDEAICTEKNRRDESLGEEIADLQGQLDSLSAELLNLDESDELTRKQADKKAILAELNEVNLRWAHLFLVRFIIQRTREQYEGSHGSEVLIRASEHLERITGGRYTQILRVVEDPGYQLVEASGSYRSPIPPDLSRAAFAQVYLCIRLAYAEKGTHSSLPIILDDAYEGYDDERVPPALDILCELGKARQVILLSHHGHICEAAEERGASVIQL</sequence>
<feature type="domain" description="YhaN AAA" evidence="2">
    <location>
        <begin position="2"/>
        <end position="212"/>
    </location>
</feature>
<accession>A0A075GKW7</accession>